<dbReference type="InterPro" id="IPR037523">
    <property type="entry name" value="VOC_core"/>
</dbReference>
<dbReference type="Proteomes" id="UP000000851">
    <property type="component" value="Chromosome"/>
</dbReference>
<dbReference type="RefSeq" id="WP_012787414.1">
    <property type="nucleotide sequence ID" value="NC_013131.1"/>
</dbReference>
<feature type="domain" description="VOC" evidence="1">
    <location>
        <begin position="4"/>
        <end position="128"/>
    </location>
</feature>
<reference evidence="2 3" key="1">
    <citation type="journal article" date="2009" name="Stand. Genomic Sci.">
        <title>Complete genome sequence of Catenulispora acidiphila type strain (ID 139908).</title>
        <authorList>
            <person name="Copeland A."/>
            <person name="Lapidus A."/>
            <person name="Glavina Del Rio T."/>
            <person name="Nolan M."/>
            <person name="Lucas S."/>
            <person name="Chen F."/>
            <person name="Tice H."/>
            <person name="Cheng J.F."/>
            <person name="Bruce D."/>
            <person name="Goodwin L."/>
            <person name="Pitluck S."/>
            <person name="Mikhailova N."/>
            <person name="Pati A."/>
            <person name="Ivanova N."/>
            <person name="Mavromatis K."/>
            <person name="Chen A."/>
            <person name="Palaniappan K."/>
            <person name="Chain P."/>
            <person name="Land M."/>
            <person name="Hauser L."/>
            <person name="Chang Y.J."/>
            <person name="Jeffries C.D."/>
            <person name="Chertkov O."/>
            <person name="Brettin T."/>
            <person name="Detter J.C."/>
            <person name="Han C."/>
            <person name="Ali Z."/>
            <person name="Tindall B.J."/>
            <person name="Goker M."/>
            <person name="Bristow J."/>
            <person name="Eisen J.A."/>
            <person name="Markowitz V."/>
            <person name="Hugenholtz P."/>
            <person name="Kyrpides N.C."/>
            <person name="Klenk H.P."/>
        </authorList>
    </citation>
    <scope>NUCLEOTIDE SEQUENCE [LARGE SCALE GENOMIC DNA]</scope>
    <source>
        <strain evidence="3">DSM 44928 / JCM 14897 / NBRC 102108 / NRRL B-24433 / ID139908</strain>
    </source>
</reference>
<dbReference type="SUPFAM" id="SSF54593">
    <property type="entry name" value="Glyoxalase/Bleomycin resistance protein/Dihydroxybiphenyl dioxygenase"/>
    <property type="match status" value="2"/>
</dbReference>
<dbReference type="STRING" id="479433.Caci_3214"/>
<dbReference type="InParanoid" id="C7Q6B5"/>
<dbReference type="OrthoDB" id="4825162at2"/>
<dbReference type="PANTHER" id="PTHR36503">
    <property type="entry name" value="BLR2520 PROTEIN"/>
    <property type="match status" value="1"/>
</dbReference>
<keyword evidence="2" id="KW-0560">Oxidoreductase</keyword>
<dbReference type="PANTHER" id="PTHR36503:SF1">
    <property type="entry name" value="BLR2520 PROTEIN"/>
    <property type="match status" value="1"/>
</dbReference>
<dbReference type="InterPro" id="IPR029068">
    <property type="entry name" value="Glyas_Bleomycin-R_OHBP_Dase"/>
</dbReference>
<dbReference type="AlphaFoldDB" id="C7Q6B5"/>
<dbReference type="EMBL" id="CP001700">
    <property type="protein sequence ID" value="ACU72121.1"/>
    <property type="molecule type" value="Genomic_DNA"/>
</dbReference>
<evidence type="ECO:0000259" key="1">
    <source>
        <dbReference type="PROSITE" id="PS51819"/>
    </source>
</evidence>
<dbReference type="HOGENOM" id="CLU_1003589_0_0_11"/>
<dbReference type="PROSITE" id="PS51819">
    <property type="entry name" value="VOC"/>
    <property type="match status" value="2"/>
</dbReference>
<dbReference type="eggNOG" id="COG0346">
    <property type="taxonomic scope" value="Bacteria"/>
</dbReference>
<accession>C7Q6B5</accession>
<organism evidence="2 3">
    <name type="scientific">Catenulispora acidiphila (strain DSM 44928 / JCM 14897 / NBRC 102108 / NRRL B-24433 / ID139908)</name>
    <dbReference type="NCBI Taxonomy" id="479433"/>
    <lineage>
        <taxon>Bacteria</taxon>
        <taxon>Bacillati</taxon>
        <taxon>Actinomycetota</taxon>
        <taxon>Actinomycetes</taxon>
        <taxon>Catenulisporales</taxon>
        <taxon>Catenulisporaceae</taxon>
        <taxon>Catenulispora</taxon>
    </lineage>
</organism>
<dbReference type="InterPro" id="IPR004360">
    <property type="entry name" value="Glyas_Fos-R_dOase_dom"/>
</dbReference>
<gene>
    <name evidence="2" type="ordered locus">Caci_3214</name>
</gene>
<dbReference type="KEGG" id="cai:Caci_3214"/>
<protein>
    <submittedName>
        <fullName evidence="2">Glyoxalase/bleomycin resistance protein/dioxygenase</fullName>
    </submittedName>
</protein>
<evidence type="ECO:0000313" key="2">
    <source>
        <dbReference type="EMBL" id="ACU72121.1"/>
    </source>
</evidence>
<dbReference type="GO" id="GO:0051213">
    <property type="term" value="F:dioxygenase activity"/>
    <property type="evidence" value="ECO:0007669"/>
    <property type="project" value="UniProtKB-KW"/>
</dbReference>
<dbReference type="Pfam" id="PF00903">
    <property type="entry name" value="Glyoxalase"/>
    <property type="match status" value="2"/>
</dbReference>
<dbReference type="Gene3D" id="3.10.180.10">
    <property type="entry name" value="2,3-Dihydroxybiphenyl 1,2-Dioxygenase, domain 1"/>
    <property type="match status" value="2"/>
</dbReference>
<sequence>MYTAVNVITLAVHDLDRSVRFYGEGLGCQVERRDEGGAVVRLGGPEMPRLELRPWDDLAGVVGSAPETDGFRGFMISAIFPTAQAVDNLLDAAVRAGGTLVKPGKGAAWGYAGHFADPDGHAWKAVTSGSPLLAKFKRSHPAPAAGPALAPQEVAVTLAVPDMKAAKHFYTAGLGYEVDKAFGKFAKFKPTPGAATLSLYTRDALATDAGVDAAGHGFRGYALTFQAPTEAGVDAVTLASTTAGARVVSGPATRPGSGYSTVFLAPDEAAWSAALTV</sequence>
<keyword evidence="2" id="KW-0223">Dioxygenase</keyword>
<keyword evidence="3" id="KW-1185">Reference proteome</keyword>
<feature type="domain" description="VOC" evidence="1">
    <location>
        <begin position="152"/>
        <end position="276"/>
    </location>
</feature>
<evidence type="ECO:0000313" key="3">
    <source>
        <dbReference type="Proteomes" id="UP000000851"/>
    </source>
</evidence>
<proteinExistence type="predicted"/>
<name>C7Q6B5_CATAD</name>